<dbReference type="SUPFAM" id="SSF53474">
    <property type="entry name" value="alpha/beta-Hydrolases"/>
    <property type="match status" value="1"/>
</dbReference>
<comment type="caution">
    <text evidence="2">The sequence shown here is derived from an EMBL/GenBank/DDBJ whole genome shotgun (WGS) entry which is preliminary data.</text>
</comment>
<protein>
    <recommendedName>
        <fullName evidence="1">AB hydrolase-1 domain-containing protein</fullName>
    </recommendedName>
</protein>
<dbReference type="EMBL" id="PJEX01000032">
    <property type="protein sequence ID" value="TKW57969.1"/>
    <property type="molecule type" value="Genomic_DNA"/>
</dbReference>
<organism evidence="2 3">
    <name type="scientific">Colletotrichum tanaceti</name>
    <dbReference type="NCBI Taxonomy" id="1306861"/>
    <lineage>
        <taxon>Eukaryota</taxon>
        <taxon>Fungi</taxon>
        <taxon>Dikarya</taxon>
        <taxon>Ascomycota</taxon>
        <taxon>Pezizomycotina</taxon>
        <taxon>Sordariomycetes</taxon>
        <taxon>Hypocreomycetidae</taxon>
        <taxon>Glomerellales</taxon>
        <taxon>Glomerellaceae</taxon>
        <taxon>Colletotrichum</taxon>
        <taxon>Colletotrichum destructivum species complex</taxon>
    </lineage>
</organism>
<accession>A0A4U6XQN1</accession>
<dbReference type="PANTHER" id="PTHR43798:SF33">
    <property type="entry name" value="HYDROLASE, PUTATIVE (AFU_ORTHOLOGUE AFUA_2G14860)-RELATED"/>
    <property type="match status" value="1"/>
</dbReference>
<feature type="domain" description="AB hydrolase-1" evidence="1">
    <location>
        <begin position="9"/>
        <end position="260"/>
    </location>
</feature>
<dbReference type="InterPro" id="IPR050266">
    <property type="entry name" value="AB_hydrolase_sf"/>
</dbReference>
<gene>
    <name evidence="2" type="ORF">CTA1_3016</name>
</gene>
<dbReference type="InterPro" id="IPR029058">
    <property type="entry name" value="AB_hydrolase_fold"/>
</dbReference>
<keyword evidence="3" id="KW-1185">Reference proteome</keyword>
<dbReference type="Gene3D" id="3.40.50.1820">
    <property type="entry name" value="alpha/beta hydrolase"/>
    <property type="match status" value="1"/>
</dbReference>
<proteinExistence type="predicted"/>
<evidence type="ECO:0000259" key="1">
    <source>
        <dbReference type="Pfam" id="PF12697"/>
    </source>
</evidence>
<dbReference type="GO" id="GO:0016020">
    <property type="term" value="C:membrane"/>
    <property type="evidence" value="ECO:0007669"/>
    <property type="project" value="TreeGrafter"/>
</dbReference>
<dbReference type="Proteomes" id="UP000310108">
    <property type="component" value="Unassembled WGS sequence"/>
</dbReference>
<dbReference type="PANTHER" id="PTHR43798">
    <property type="entry name" value="MONOACYLGLYCEROL LIPASE"/>
    <property type="match status" value="1"/>
</dbReference>
<sequence>MDDSPRPPIVLIHGLWMTPLSWERWIPFFQERGFEVHAPGWPGVEGRTEEEIRADPRPLAPHRIQDIVDHYEAYIRKLPEPPVIVGHSFGGLFAQILLSRGVAAALVGVAVCPAQPAGIVYISPSTVRAAMPVFAHPLHSDATVPISERHFRYCFGNLLSAAESRAQWARYCVPADARVLWQLATSVTAGRAAPNYVRFDKPDRAPLLLVAASKDHIVTARTVREEYKAYNNKGRAVVEFKEFEGRSHGLIFQEGWEDVANYVLGFIESHI</sequence>
<dbReference type="AlphaFoldDB" id="A0A4U6XQN1"/>
<dbReference type="InterPro" id="IPR000073">
    <property type="entry name" value="AB_hydrolase_1"/>
</dbReference>
<reference evidence="2 3" key="1">
    <citation type="journal article" date="2019" name="PLoS ONE">
        <title>Comparative genome analysis indicates high evolutionary potential of pathogenicity genes in Colletotrichum tanaceti.</title>
        <authorList>
            <person name="Lelwala R.V."/>
            <person name="Korhonen P.K."/>
            <person name="Young N.D."/>
            <person name="Scott J.B."/>
            <person name="Ades P.A."/>
            <person name="Gasser R.B."/>
            <person name="Taylor P.W.J."/>
        </authorList>
    </citation>
    <scope>NUCLEOTIDE SEQUENCE [LARGE SCALE GENOMIC DNA]</scope>
    <source>
        <strain evidence="2">BRIP57314</strain>
    </source>
</reference>
<name>A0A4U6XQN1_9PEZI</name>
<dbReference type="OrthoDB" id="1263307at2759"/>
<evidence type="ECO:0000313" key="2">
    <source>
        <dbReference type="EMBL" id="TKW57969.1"/>
    </source>
</evidence>
<dbReference type="Pfam" id="PF12697">
    <property type="entry name" value="Abhydrolase_6"/>
    <property type="match status" value="1"/>
</dbReference>
<evidence type="ECO:0000313" key="3">
    <source>
        <dbReference type="Proteomes" id="UP000310108"/>
    </source>
</evidence>